<evidence type="ECO:0000256" key="1">
    <source>
        <dbReference type="ARBA" id="ARBA00023002"/>
    </source>
</evidence>
<gene>
    <name evidence="4" type="ORF">HF577_13150</name>
</gene>
<accession>A0ABX1RFU4</accession>
<protein>
    <submittedName>
        <fullName evidence="4">Gfo/Idh/MocA family oxidoreductase</fullName>
    </submittedName>
</protein>
<dbReference type="InterPro" id="IPR050463">
    <property type="entry name" value="Gfo/Idh/MocA_oxidrdct_glycsds"/>
</dbReference>
<dbReference type="SUPFAM" id="SSF55347">
    <property type="entry name" value="Glyceraldehyde-3-phosphate dehydrogenase-like, C-terminal domain"/>
    <property type="match status" value="1"/>
</dbReference>
<sequence>MGASPGPTSWAANVHVPALQALSAYELRAVSTSRRASADAAAATFGVDAFDNAADLITHPDVDLVVVAVKVPEHHALVSAALAAGRMVYSEWPLGTDLAQARDLAARADAAGVRTAVGLQSRFVPEVRRIRELVDAGYVGDVLGTTIVGSGTSWGATTHRGQTYLFDAANGVTPLTASAAYGLDAIAFTLGELTRVTATAAVRRATVRIVDDGTDVPVTTPDHIALTGTLRSGAVVSAYYRGGVSRGENLRWEINGTDGDLVLTSPLANGNIQATQLVLAGGSGTATVVKELAQPVPDDPEVAAIPTPPARAVGGLYAALARDLRENRNEVPDFAAAVRMHAFLDTITAATAPERAVQVG</sequence>
<keyword evidence="5" id="KW-1185">Reference proteome</keyword>
<dbReference type="Proteomes" id="UP001296706">
    <property type="component" value="Unassembled WGS sequence"/>
</dbReference>
<proteinExistence type="predicted"/>
<dbReference type="Pfam" id="PF01408">
    <property type="entry name" value="GFO_IDH_MocA"/>
    <property type="match status" value="1"/>
</dbReference>
<comment type="caution">
    <text evidence="4">The sequence shown here is derived from an EMBL/GenBank/DDBJ whole genome shotgun (WGS) entry which is preliminary data.</text>
</comment>
<dbReference type="InterPro" id="IPR000683">
    <property type="entry name" value="Gfo/Idh/MocA-like_OxRdtase_N"/>
</dbReference>
<dbReference type="PANTHER" id="PTHR43818:SF11">
    <property type="entry name" value="BCDNA.GH03377"/>
    <property type="match status" value="1"/>
</dbReference>
<evidence type="ECO:0000313" key="4">
    <source>
        <dbReference type="EMBL" id="NMH78026.1"/>
    </source>
</evidence>
<evidence type="ECO:0000259" key="3">
    <source>
        <dbReference type="Pfam" id="PF22685"/>
    </source>
</evidence>
<dbReference type="SUPFAM" id="SSF51735">
    <property type="entry name" value="NAD(P)-binding Rossmann-fold domains"/>
    <property type="match status" value="1"/>
</dbReference>
<organism evidence="4 5">
    <name type="scientific">Pseudonocardia xinjiangensis</name>
    <dbReference type="NCBI Taxonomy" id="75289"/>
    <lineage>
        <taxon>Bacteria</taxon>
        <taxon>Bacillati</taxon>
        <taxon>Actinomycetota</taxon>
        <taxon>Actinomycetes</taxon>
        <taxon>Pseudonocardiales</taxon>
        <taxon>Pseudonocardiaceae</taxon>
        <taxon>Pseudonocardia</taxon>
    </lineage>
</organism>
<dbReference type="InterPro" id="IPR036291">
    <property type="entry name" value="NAD(P)-bd_dom_sf"/>
</dbReference>
<feature type="domain" description="Gal80p-like C-terminal" evidence="3">
    <location>
        <begin position="125"/>
        <end position="265"/>
    </location>
</feature>
<reference evidence="4 5" key="1">
    <citation type="submission" date="2020-04" db="EMBL/GenBank/DDBJ databases">
        <authorList>
            <person name="Klaysubun C."/>
            <person name="Duangmal K."/>
            <person name="Lipun K."/>
        </authorList>
    </citation>
    <scope>NUCLEOTIDE SEQUENCE [LARGE SCALE GENOMIC DNA]</scope>
    <source>
        <strain evidence="4 5">JCM 11839</strain>
    </source>
</reference>
<name>A0ABX1RFU4_9PSEU</name>
<evidence type="ECO:0000259" key="2">
    <source>
        <dbReference type="Pfam" id="PF01408"/>
    </source>
</evidence>
<dbReference type="InterPro" id="IPR055080">
    <property type="entry name" value="Gal80p-like_C"/>
</dbReference>
<keyword evidence="1" id="KW-0560">Oxidoreductase</keyword>
<feature type="domain" description="Gfo/Idh/MocA-like oxidoreductase N-terminal" evidence="2">
    <location>
        <begin position="10"/>
        <end position="118"/>
    </location>
</feature>
<evidence type="ECO:0000313" key="5">
    <source>
        <dbReference type="Proteomes" id="UP001296706"/>
    </source>
</evidence>
<dbReference type="PANTHER" id="PTHR43818">
    <property type="entry name" value="BCDNA.GH03377"/>
    <property type="match status" value="1"/>
</dbReference>
<dbReference type="Gene3D" id="3.40.50.720">
    <property type="entry name" value="NAD(P)-binding Rossmann-like Domain"/>
    <property type="match status" value="1"/>
</dbReference>
<dbReference type="Pfam" id="PF22685">
    <property type="entry name" value="Gal80p_C-like"/>
    <property type="match status" value="1"/>
</dbReference>
<dbReference type="Gene3D" id="3.30.360.10">
    <property type="entry name" value="Dihydrodipicolinate Reductase, domain 2"/>
    <property type="match status" value="1"/>
</dbReference>
<dbReference type="EMBL" id="JAAXKY010000034">
    <property type="protein sequence ID" value="NMH78026.1"/>
    <property type="molecule type" value="Genomic_DNA"/>
</dbReference>